<organism evidence="2">
    <name type="scientific">Loa loa</name>
    <name type="common">Eye worm</name>
    <name type="synonym">Filaria loa</name>
    <dbReference type="NCBI Taxonomy" id="7209"/>
    <lineage>
        <taxon>Eukaryota</taxon>
        <taxon>Metazoa</taxon>
        <taxon>Ecdysozoa</taxon>
        <taxon>Nematoda</taxon>
        <taxon>Chromadorea</taxon>
        <taxon>Rhabditida</taxon>
        <taxon>Spirurina</taxon>
        <taxon>Spiruromorpha</taxon>
        <taxon>Filarioidea</taxon>
        <taxon>Onchocercidae</taxon>
        <taxon>Loa</taxon>
    </lineage>
</organism>
<keyword evidence="1" id="KW-0472">Membrane</keyword>
<feature type="transmembrane region" description="Helical" evidence="1">
    <location>
        <begin position="20"/>
        <end position="41"/>
    </location>
</feature>
<dbReference type="RefSeq" id="XP_003151820.1">
    <property type="nucleotide sequence ID" value="XM_003151772.1"/>
</dbReference>
<gene>
    <name evidence="2" type="ORF">LOAG_16284</name>
</gene>
<dbReference type="AlphaFoldDB" id="A0A1S0TDR1"/>
<protein>
    <submittedName>
        <fullName evidence="2">Uncharacterized protein</fullName>
    </submittedName>
</protein>
<name>A0A1S0TDR1_LOALO</name>
<feature type="non-terminal residue" evidence="2">
    <location>
        <position position="1"/>
    </location>
</feature>
<accession>A0A1S0TDR1</accession>
<dbReference type="CTD" id="9953784"/>
<reference evidence="2" key="1">
    <citation type="submission" date="2012-04" db="EMBL/GenBank/DDBJ databases">
        <title>The Genome Sequence of Loa loa.</title>
        <authorList>
            <consortium name="The Broad Institute Genome Sequencing Platform"/>
            <consortium name="Broad Institute Genome Sequencing Center for Infectious Disease"/>
            <person name="Nutman T.B."/>
            <person name="Fink D.L."/>
            <person name="Russ C."/>
            <person name="Young S."/>
            <person name="Zeng Q."/>
            <person name="Gargeya S."/>
            <person name="Alvarado L."/>
            <person name="Berlin A."/>
            <person name="Chapman S.B."/>
            <person name="Chen Z."/>
            <person name="Freedman E."/>
            <person name="Gellesch M."/>
            <person name="Goldberg J."/>
            <person name="Griggs A."/>
            <person name="Gujja S."/>
            <person name="Heilman E.R."/>
            <person name="Heiman D."/>
            <person name="Howarth C."/>
            <person name="Mehta T."/>
            <person name="Neiman D."/>
            <person name="Pearson M."/>
            <person name="Roberts A."/>
            <person name="Saif S."/>
            <person name="Shea T."/>
            <person name="Shenoy N."/>
            <person name="Sisk P."/>
            <person name="Stolte C."/>
            <person name="Sykes S."/>
            <person name="White J."/>
            <person name="Yandava C."/>
            <person name="Haas B."/>
            <person name="Henn M.R."/>
            <person name="Nusbaum C."/>
            <person name="Birren B."/>
        </authorList>
    </citation>
    <scope>NUCLEOTIDE SEQUENCE [LARGE SCALE GENOMIC DNA]</scope>
</reference>
<evidence type="ECO:0000313" key="2">
    <source>
        <dbReference type="EMBL" id="EFO12249.1"/>
    </source>
</evidence>
<keyword evidence="1" id="KW-0812">Transmembrane</keyword>
<dbReference type="EMBL" id="JH717454">
    <property type="protein sequence ID" value="EFO12249.1"/>
    <property type="molecule type" value="Genomic_DNA"/>
</dbReference>
<proteinExistence type="predicted"/>
<dbReference type="KEGG" id="loa:LOAG_16284"/>
<dbReference type="InParanoid" id="A0A1S0TDR1"/>
<sequence>IKFSKLERRQRVSLRLKQAAYKSVIVVYCELSSSLGFINGLLNGYKYRWMTTAVINLMRLLCKYVVPRYPF</sequence>
<evidence type="ECO:0000256" key="1">
    <source>
        <dbReference type="SAM" id="Phobius"/>
    </source>
</evidence>
<keyword evidence="1" id="KW-1133">Transmembrane helix</keyword>
<dbReference type="GeneID" id="9953784"/>